<dbReference type="KEGG" id="sfk:KY5_4375c"/>
<dbReference type="RefSeq" id="WP_159072582.1">
    <property type="nucleotide sequence ID" value="NZ_CP022685.1"/>
</dbReference>
<dbReference type="Proteomes" id="UP000221011">
    <property type="component" value="Chromosome"/>
</dbReference>
<protein>
    <submittedName>
        <fullName evidence="1">Uncharacterized protein</fullName>
    </submittedName>
</protein>
<proteinExistence type="predicted"/>
<organism evidence="1 2">
    <name type="scientific">Streptomyces formicae</name>
    <dbReference type="NCBI Taxonomy" id="1616117"/>
    <lineage>
        <taxon>Bacteria</taxon>
        <taxon>Bacillati</taxon>
        <taxon>Actinomycetota</taxon>
        <taxon>Actinomycetes</taxon>
        <taxon>Kitasatosporales</taxon>
        <taxon>Streptomycetaceae</taxon>
        <taxon>Streptomyces</taxon>
    </lineage>
</organism>
<sequence>MFEIRVICEPDDVTKVKETLTLAFDLTSAIDDRPTRDGHRRRLYTKAKHRTVPPVQCAVCGQGVQWVDSYREGWWVHAHMDTPSHEAEPPTWQEGDRLMAALAAAMSAYCGTDVHGLVRADPKDIAVVAASIARLLPST</sequence>
<evidence type="ECO:0000313" key="2">
    <source>
        <dbReference type="Proteomes" id="UP000221011"/>
    </source>
</evidence>
<dbReference type="EMBL" id="CP022685">
    <property type="protein sequence ID" value="ATL29393.1"/>
    <property type="molecule type" value="Genomic_DNA"/>
</dbReference>
<accession>A0A291QD55</accession>
<dbReference type="AlphaFoldDB" id="A0A291QD55"/>
<evidence type="ECO:0000313" key="1">
    <source>
        <dbReference type="EMBL" id="ATL29393.1"/>
    </source>
</evidence>
<keyword evidence="2" id="KW-1185">Reference proteome</keyword>
<name>A0A291QD55_9ACTN</name>
<gene>
    <name evidence="1" type="ORF">KY5_4375c</name>
</gene>
<reference evidence="1 2" key="1">
    <citation type="submission" date="2017-08" db="EMBL/GenBank/DDBJ databases">
        <title>Complete Genome Sequence of Streptomyces formicae KY5, the formicamycin producer.</title>
        <authorList>
            <person name="Holmes N.A."/>
            <person name="Devine R."/>
            <person name="Qin Z."/>
            <person name="Seipke R.F."/>
            <person name="Wilkinson B."/>
            <person name="Hutchings M.I."/>
        </authorList>
    </citation>
    <scope>NUCLEOTIDE SEQUENCE [LARGE SCALE GENOMIC DNA]</scope>
    <source>
        <strain evidence="1 2">KY5</strain>
    </source>
</reference>